<dbReference type="RefSeq" id="WP_012597179.1">
    <property type="nucleotide sequence ID" value="NC_011726.1"/>
</dbReference>
<accession>B7K599</accession>
<organism evidence="1 2">
    <name type="scientific">Rippkaea orientalis (strain PCC 8801 / RF-1)</name>
    <name type="common">Cyanothece sp. (strain PCC 8801)</name>
    <dbReference type="NCBI Taxonomy" id="41431"/>
    <lineage>
        <taxon>Bacteria</taxon>
        <taxon>Bacillati</taxon>
        <taxon>Cyanobacteriota</taxon>
        <taxon>Cyanophyceae</taxon>
        <taxon>Oscillatoriophycideae</taxon>
        <taxon>Chroococcales</taxon>
        <taxon>Aphanothecaceae</taxon>
        <taxon>Rippkaea</taxon>
        <taxon>Rippkaea orientalis</taxon>
    </lineage>
</organism>
<dbReference type="AlphaFoldDB" id="B7K599"/>
<dbReference type="HOGENOM" id="CLU_174541_0_0_3"/>
<dbReference type="InterPro" id="IPR003787">
    <property type="entry name" value="Sulphur_relay_DsrE/F-like"/>
</dbReference>
<reference evidence="2" key="1">
    <citation type="journal article" date="2011" name="MBio">
        <title>Novel metabolic attributes of the genus Cyanothece, comprising a group of unicellular nitrogen-fixing Cyanobacteria.</title>
        <authorList>
            <person name="Bandyopadhyay A."/>
            <person name="Elvitigala T."/>
            <person name="Welsh E."/>
            <person name="Stockel J."/>
            <person name="Liberton M."/>
            <person name="Min H."/>
            <person name="Sherman L.A."/>
            <person name="Pakrasi H.B."/>
        </authorList>
    </citation>
    <scope>NUCLEOTIDE SEQUENCE [LARGE SCALE GENOMIC DNA]</scope>
    <source>
        <strain evidence="2">PCC 8801</strain>
    </source>
</reference>
<sequence>MSQYFLIESKSPFESTEVKYNYQLASDLAKSGHEVTLFLVENGVLATRSSIIPSELVNISPVKVLADDFSLEERGIEPAQMSSTIQVSNITSIVEAMGEGQKTLWL</sequence>
<keyword evidence="2" id="KW-1185">Reference proteome</keyword>
<dbReference type="STRING" id="41431.PCC8801_3986"/>
<name>B7K599_RIPO1</name>
<dbReference type="InterPro" id="IPR027396">
    <property type="entry name" value="DsrEFH-like"/>
</dbReference>
<dbReference type="eggNOG" id="COG1553">
    <property type="taxonomic scope" value="Bacteria"/>
</dbReference>
<proteinExistence type="predicted"/>
<dbReference type="Proteomes" id="UP000008204">
    <property type="component" value="Chromosome"/>
</dbReference>
<evidence type="ECO:0000313" key="2">
    <source>
        <dbReference type="Proteomes" id="UP000008204"/>
    </source>
</evidence>
<dbReference type="Pfam" id="PF02635">
    <property type="entry name" value="DsrE"/>
    <property type="match status" value="1"/>
</dbReference>
<evidence type="ECO:0000313" key="1">
    <source>
        <dbReference type="EMBL" id="ACK67925.1"/>
    </source>
</evidence>
<protein>
    <submittedName>
        <fullName evidence="1">DsrE/DsrF family oxidoreductase family protein</fullName>
    </submittedName>
</protein>
<dbReference type="OrthoDB" id="9006161at2"/>
<dbReference type="SUPFAM" id="SSF75169">
    <property type="entry name" value="DsrEFH-like"/>
    <property type="match status" value="1"/>
</dbReference>
<dbReference type="Gene3D" id="3.40.1260.10">
    <property type="entry name" value="DsrEFH-like"/>
    <property type="match status" value="1"/>
</dbReference>
<dbReference type="EMBL" id="CP001287">
    <property type="protein sequence ID" value="ACK67925.1"/>
    <property type="molecule type" value="Genomic_DNA"/>
</dbReference>
<dbReference type="KEGG" id="cyp:PCC8801_3986"/>
<gene>
    <name evidence="1" type="ordered locus">PCC8801_3986</name>
</gene>